<keyword evidence="3" id="KW-1185">Reference proteome</keyword>
<keyword evidence="1" id="KW-0472">Membrane</keyword>
<keyword evidence="1" id="KW-0812">Transmembrane</keyword>
<feature type="transmembrane region" description="Helical" evidence="1">
    <location>
        <begin position="262"/>
        <end position="280"/>
    </location>
</feature>
<accession>A0A1R4K0U3</accession>
<organism evidence="2 3">
    <name type="scientific">Mycetocola reblochoni REB411</name>
    <dbReference type="NCBI Taxonomy" id="1255698"/>
    <lineage>
        <taxon>Bacteria</taxon>
        <taxon>Bacillati</taxon>
        <taxon>Actinomycetota</taxon>
        <taxon>Actinomycetes</taxon>
        <taxon>Micrococcales</taxon>
        <taxon>Microbacteriaceae</taxon>
        <taxon>Mycetocola</taxon>
    </lineage>
</organism>
<keyword evidence="1" id="KW-1133">Transmembrane helix</keyword>
<evidence type="ECO:0000313" key="3">
    <source>
        <dbReference type="Proteomes" id="UP000196778"/>
    </source>
</evidence>
<feature type="transmembrane region" description="Helical" evidence="1">
    <location>
        <begin position="148"/>
        <end position="181"/>
    </location>
</feature>
<evidence type="ECO:0000313" key="2">
    <source>
        <dbReference type="EMBL" id="SJN37869.1"/>
    </source>
</evidence>
<gene>
    <name evidence="2" type="ORF">FM119_10665</name>
</gene>
<name>A0A1R4K0U3_9MICO</name>
<protein>
    <submittedName>
        <fullName evidence="2">Uncharacterized protein</fullName>
    </submittedName>
</protein>
<dbReference type="EMBL" id="FUKR01000058">
    <property type="protein sequence ID" value="SJN37869.1"/>
    <property type="molecule type" value="Genomic_DNA"/>
</dbReference>
<proteinExistence type="predicted"/>
<dbReference type="AlphaFoldDB" id="A0A1R4K0U3"/>
<evidence type="ECO:0000256" key="1">
    <source>
        <dbReference type="SAM" id="Phobius"/>
    </source>
</evidence>
<feature type="transmembrane region" description="Helical" evidence="1">
    <location>
        <begin position="286"/>
        <end position="304"/>
    </location>
</feature>
<dbReference type="Proteomes" id="UP000196778">
    <property type="component" value="Unassembled WGS sequence"/>
</dbReference>
<reference evidence="3" key="1">
    <citation type="submission" date="2017-02" db="EMBL/GenBank/DDBJ databases">
        <authorList>
            <person name="Dridi B."/>
        </authorList>
    </citation>
    <scope>NUCLEOTIDE SEQUENCE [LARGE SCALE GENOMIC DNA]</scope>
    <source>
        <strain evidence="3">EB411</strain>
    </source>
</reference>
<sequence length="378" mass="40105">MVVDGSRRNAAELTVREAAGGSLSAETLAVLEAEGCGGDALAPDQLHWAFGATSTREAGRYVMDASHRFRPEYFSADTVRGTSALGPLRPRVLLGRAGSTDDADRVNMEASAAGTPAATVLSAEDQRRALIRGYLDHFNRWSGRLHGLSLAAVVAGVVSLASGSALVATLSSIVVLALTVAAQQRAAWLGRFPAPRLILLLAPAVAFTSTGNTVSSLVIVAMALLITVEALLNQPANKLPRIPMANVPGMTDLPTLKRTFKVGYVLLVVAEAAVIALLAYGLPLLAIVPLLAGIALLGYIAFRIKAVRAQHHRMVVAKFDRLAELEPRFLVHWDGPLAGTYQVGMWGTHSGQPSCRLRSWCAMTSTSERCPTRRTACP</sequence>